<feature type="binding site" description="axial binding residue" evidence="3">
    <location>
        <position position="410"/>
    </location>
    <ligand>
        <name>heme</name>
        <dbReference type="ChEBI" id="CHEBI:30413"/>
    </ligand>
    <ligandPart>
        <name>Fe</name>
        <dbReference type="ChEBI" id="CHEBI:18248"/>
    </ligandPart>
</feature>
<evidence type="ECO:0000256" key="4">
    <source>
        <dbReference type="RuleBase" id="RU000461"/>
    </source>
</evidence>
<dbReference type="SUPFAM" id="SSF48264">
    <property type="entry name" value="Cytochrome P450"/>
    <property type="match status" value="1"/>
</dbReference>
<dbReference type="PROSITE" id="PS00086">
    <property type="entry name" value="CYTOCHROME_P450"/>
    <property type="match status" value="1"/>
</dbReference>
<reference evidence="6" key="1">
    <citation type="submission" date="2019-07" db="EMBL/GenBank/DDBJ databases">
        <title>Identification of functional gene clustering for specialized metabolite in bryophyte.</title>
        <authorList>
            <person name="Okada K."/>
            <person name="Kawaide H."/>
            <person name="Miyazaki S."/>
            <person name="Miyamoto K."/>
            <person name="Yamane H."/>
            <person name="Hayashi K."/>
            <person name="Nojiri H."/>
            <person name="Qiu J."/>
            <person name="Ye C."/>
            <person name="Timko M.P."/>
            <person name="Fan L."/>
        </authorList>
    </citation>
    <scope>NUCLEOTIDE SEQUENCE</scope>
    <source>
        <strain evidence="6">Takinomiya</strain>
        <tissue evidence="6">Gametophore</tissue>
    </source>
</reference>
<organism evidence="6">
    <name type="scientific">Calohypnum plumiforme</name>
    <dbReference type="NCBI Taxonomy" id="98943"/>
    <lineage>
        <taxon>Eukaryota</taxon>
        <taxon>Viridiplantae</taxon>
        <taxon>Streptophyta</taxon>
        <taxon>Embryophyta</taxon>
        <taxon>Bryophyta</taxon>
        <taxon>Bryophytina</taxon>
        <taxon>Bryopsida</taxon>
        <taxon>Bryidae</taxon>
        <taxon>Hypnanae</taxon>
        <taxon>Hypnales</taxon>
        <taxon>Hypnaceae</taxon>
        <taxon>Calohypnum</taxon>
    </lineage>
</organism>
<proteinExistence type="evidence at transcript level"/>
<dbReference type="EMBL" id="LC494434">
    <property type="protein sequence ID" value="BBM89985.1"/>
    <property type="molecule type" value="mRNA"/>
</dbReference>
<dbReference type="GO" id="GO:0005506">
    <property type="term" value="F:iron ion binding"/>
    <property type="evidence" value="ECO:0007669"/>
    <property type="project" value="InterPro"/>
</dbReference>
<keyword evidence="4" id="KW-0503">Monooxygenase</keyword>
<dbReference type="PANTHER" id="PTHR24286">
    <property type="entry name" value="CYTOCHROME P450 26"/>
    <property type="match status" value="1"/>
</dbReference>
<dbReference type="InterPro" id="IPR002401">
    <property type="entry name" value="Cyt_P450_E_grp-I"/>
</dbReference>
<keyword evidence="3 4" id="KW-0349">Heme</keyword>
<sequence>MDPLLGTALLGAGLLALAALLLRKPSTPTGVPTGAFGWPLVGETFQLLAQPRVFVDDRVSRYGAFFATHVFGSPTIYATTPDAAKYFLADAQRLMKPGYPPSVEAIQDPTRVMDGALHSRIRKTLQPSLGPDALHRPQFVAFTDSVARETLRSWEGRLVNTHDEMRKYTFSVILHILCSVEPGPESDEMRGHFYDVESGFVSMPIRLPFTNYSRGLQARDRIFEAMDKMMAQRRTNHNSRANDVLDALMESEVDGVRLTDAQIKGVLMFCLIAGHETSSSLLTWIVMHLANNPDLWTALQKEHDSIRQTKLSADEALTWSDMKQMQLTNRVIQEALRISSLVAYVPRIPLDDMSYKGVVLPKDWHVHVDLASIHLNPDIYPEPHKFDPSRFEATPKPNTFIPFGTGHRICPGNELAKVESLIFLHQLVSTYSWEIISGFKGIEHWPIPRPKGGLNISVKCRRGAYVN</sequence>
<accession>A0A6F8PFR4</accession>
<name>A0A6F8PFR4_9BRYO</name>
<comment type="cofactor">
    <cofactor evidence="3">
        <name>heme</name>
        <dbReference type="ChEBI" id="CHEBI:30413"/>
    </cofactor>
</comment>
<feature type="signal peptide" evidence="5">
    <location>
        <begin position="1"/>
        <end position="18"/>
    </location>
</feature>
<evidence type="ECO:0000256" key="5">
    <source>
        <dbReference type="SAM" id="SignalP"/>
    </source>
</evidence>
<dbReference type="GO" id="GO:0016705">
    <property type="term" value="F:oxidoreductase activity, acting on paired donors, with incorporation or reduction of molecular oxygen"/>
    <property type="evidence" value="ECO:0007669"/>
    <property type="project" value="InterPro"/>
</dbReference>
<keyword evidence="2 3" id="KW-0408">Iron</keyword>
<evidence type="ECO:0000256" key="2">
    <source>
        <dbReference type="ARBA" id="ARBA00023004"/>
    </source>
</evidence>
<dbReference type="InterPro" id="IPR036396">
    <property type="entry name" value="Cyt_P450_sf"/>
</dbReference>
<dbReference type="GO" id="GO:0004497">
    <property type="term" value="F:monooxygenase activity"/>
    <property type="evidence" value="ECO:0007669"/>
    <property type="project" value="UniProtKB-KW"/>
</dbReference>
<dbReference type="GO" id="GO:0016125">
    <property type="term" value="P:sterol metabolic process"/>
    <property type="evidence" value="ECO:0007669"/>
    <property type="project" value="TreeGrafter"/>
</dbReference>
<gene>
    <name evidence="6" type="primary">CpCYP964A1</name>
</gene>
<dbReference type="Gene3D" id="1.10.630.10">
    <property type="entry name" value="Cytochrome P450"/>
    <property type="match status" value="1"/>
</dbReference>
<keyword evidence="1 3" id="KW-0479">Metal-binding</keyword>
<dbReference type="InterPro" id="IPR001128">
    <property type="entry name" value="Cyt_P450"/>
</dbReference>
<comment type="similarity">
    <text evidence="4">Belongs to the cytochrome P450 family.</text>
</comment>
<dbReference type="PANTHER" id="PTHR24286:SF376">
    <property type="entry name" value="ABSCISIC ACID 8'-HYDROXYLASE 4"/>
    <property type="match status" value="1"/>
</dbReference>
<dbReference type="PRINTS" id="PR00385">
    <property type="entry name" value="P450"/>
</dbReference>
<evidence type="ECO:0000313" key="6">
    <source>
        <dbReference type="EMBL" id="BBM89985.1"/>
    </source>
</evidence>
<dbReference type="GO" id="GO:0020037">
    <property type="term" value="F:heme binding"/>
    <property type="evidence" value="ECO:0007669"/>
    <property type="project" value="InterPro"/>
</dbReference>
<evidence type="ECO:0000256" key="3">
    <source>
        <dbReference type="PIRSR" id="PIRSR602401-1"/>
    </source>
</evidence>
<protein>
    <submittedName>
        <fullName evidence="6">Pimaradiene oxidase 2</fullName>
    </submittedName>
</protein>
<dbReference type="Pfam" id="PF00067">
    <property type="entry name" value="p450"/>
    <property type="match status" value="1"/>
</dbReference>
<keyword evidence="5" id="KW-0732">Signal</keyword>
<dbReference type="InterPro" id="IPR017972">
    <property type="entry name" value="Cyt_P450_CS"/>
</dbReference>
<dbReference type="AlphaFoldDB" id="A0A6F8PFR4"/>
<evidence type="ECO:0000256" key="1">
    <source>
        <dbReference type="ARBA" id="ARBA00022723"/>
    </source>
</evidence>
<keyword evidence="4" id="KW-0560">Oxidoreductase</keyword>
<dbReference type="PRINTS" id="PR00463">
    <property type="entry name" value="EP450I"/>
</dbReference>
<feature type="chain" id="PRO_5026156152" evidence="5">
    <location>
        <begin position="19"/>
        <end position="467"/>
    </location>
</feature>